<feature type="domain" description="HTH cro/C1-type" evidence="2">
    <location>
        <begin position="104"/>
        <end position="158"/>
    </location>
</feature>
<sequence>MPTRAEPTPQTTLINLRKLGKQNFQFFLQAHVLNDIFLYVYVKINLRRGRSGGHAVAPPSAKGMLSGPFMTQKSRAASILSALPASPKKRSAPRVPAEELGRRLRELRKSRDLSLTDASRLTGVPEATLSRIETNKMSPTFGMLYKIVEGLGFKWQDILTTSPRAPSAISISRLDSTATTRLADIPYGYSVLHQRNASGIVSLLLRVYATGLGEAGGLAGHEGTEFCYVLKGALELHLKDKEPVTLFSGESALFDSSTPHAYVTPQPDETEVLLVLTTPDTTVKF</sequence>
<dbReference type="Proteomes" id="UP001629249">
    <property type="component" value="Unassembled WGS sequence"/>
</dbReference>
<dbReference type="Pfam" id="PF01381">
    <property type="entry name" value="HTH_3"/>
    <property type="match status" value="1"/>
</dbReference>
<dbReference type="InterPro" id="IPR011051">
    <property type="entry name" value="RmlC_Cupin_sf"/>
</dbReference>
<evidence type="ECO:0000259" key="2">
    <source>
        <dbReference type="PROSITE" id="PS50943"/>
    </source>
</evidence>
<dbReference type="PANTHER" id="PTHR46797">
    <property type="entry name" value="HTH-TYPE TRANSCRIPTIONAL REGULATOR"/>
    <property type="match status" value="1"/>
</dbReference>
<dbReference type="CDD" id="cd02209">
    <property type="entry name" value="cupin_XRE_C"/>
    <property type="match status" value="1"/>
</dbReference>
<dbReference type="InterPro" id="IPR014710">
    <property type="entry name" value="RmlC-like_jellyroll"/>
</dbReference>
<dbReference type="InterPro" id="IPR013096">
    <property type="entry name" value="Cupin_2"/>
</dbReference>
<dbReference type="Gene3D" id="1.10.260.40">
    <property type="entry name" value="lambda repressor-like DNA-binding domains"/>
    <property type="match status" value="1"/>
</dbReference>
<dbReference type="Pfam" id="PF07883">
    <property type="entry name" value="Cupin_2"/>
    <property type="match status" value="1"/>
</dbReference>
<comment type="caution">
    <text evidence="3">The sequence shown here is derived from an EMBL/GenBank/DDBJ whole genome shotgun (WGS) entry which is preliminary data.</text>
</comment>
<evidence type="ECO:0000256" key="1">
    <source>
        <dbReference type="ARBA" id="ARBA00023125"/>
    </source>
</evidence>
<keyword evidence="4" id="KW-1185">Reference proteome</keyword>
<organism evidence="3 4">
    <name type="scientific">Paraburkholderia agricolaris</name>
    <dbReference type="NCBI Taxonomy" id="2152888"/>
    <lineage>
        <taxon>Bacteria</taxon>
        <taxon>Pseudomonadati</taxon>
        <taxon>Pseudomonadota</taxon>
        <taxon>Betaproteobacteria</taxon>
        <taxon>Burkholderiales</taxon>
        <taxon>Burkholderiaceae</taxon>
        <taxon>Paraburkholderia</taxon>
    </lineage>
</organism>
<dbReference type="EMBL" id="JAQQFN010000024">
    <property type="protein sequence ID" value="MFL9887015.1"/>
    <property type="molecule type" value="Genomic_DNA"/>
</dbReference>
<reference evidence="3 4" key="1">
    <citation type="journal article" date="2024" name="Chem. Sci.">
        <title>Discovery of megapolipeptins by genome mining of a Burkholderiales bacteria collection.</title>
        <authorList>
            <person name="Paulo B.S."/>
            <person name="Recchia M.J.J."/>
            <person name="Lee S."/>
            <person name="Fergusson C.H."/>
            <person name="Romanowski S.B."/>
            <person name="Hernandez A."/>
            <person name="Krull N."/>
            <person name="Liu D.Y."/>
            <person name="Cavanagh H."/>
            <person name="Bos A."/>
            <person name="Gray C.A."/>
            <person name="Murphy B.T."/>
            <person name="Linington R.G."/>
            <person name="Eustaquio A.S."/>
        </authorList>
    </citation>
    <scope>NUCLEOTIDE SEQUENCE [LARGE SCALE GENOMIC DNA]</scope>
    <source>
        <strain evidence="3 4">RL16-012-BIC-B</strain>
    </source>
</reference>
<dbReference type="InterPro" id="IPR050807">
    <property type="entry name" value="TransReg_Diox_bact_type"/>
</dbReference>
<evidence type="ECO:0000313" key="4">
    <source>
        <dbReference type="Proteomes" id="UP001629249"/>
    </source>
</evidence>
<dbReference type="CDD" id="cd00093">
    <property type="entry name" value="HTH_XRE"/>
    <property type="match status" value="1"/>
</dbReference>
<dbReference type="PROSITE" id="PS50943">
    <property type="entry name" value="HTH_CROC1"/>
    <property type="match status" value="1"/>
</dbReference>
<dbReference type="Gene3D" id="2.60.120.10">
    <property type="entry name" value="Jelly Rolls"/>
    <property type="match status" value="1"/>
</dbReference>
<dbReference type="PANTHER" id="PTHR46797:SF1">
    <property type="entry name" value="METHYLPHOSPHONATE SYNTHASE"/>
    <property type="match status" value="1"/>
</dbReference>
<dbReference type="InterPro" id="IPR001387">
    <property type="entry name" value="Cro/C1-type_HTH"/>
</dbReference>
<dbReference type="InterPro" id="IPR010982">
    <property type="entry name" value="Lambda_DNA-bd_dom_sf"/>
</dbReference>
<name>A0ABW8ZWG0_9BURK</name>
<dbReference type="SUPFAM" id="SSF51182">
    <property type="entry name" value="RmlC-like cupins"/>
    <property type="match status" value="1"/>
</dbReference>
<dbReference type="SUPFAM" id="SSF47413">
    <property type="entry name" value="lambda repressor-like DNA-binding domains"/>
    <property type="match status" value="1"/>
</dbReference>
<dbReference type="SMART" id="SM00530">
    <property type="entry name" value="HTH_XRE"/>
    <property type="match status" value="1"/>
</dbReference>
<dbReference type="RefSeq" id="WP_408330974.1">
    <property type="nucleotide sequence ID" value="NZ_JAQQFH010000018.1"/>
</dbReference>
<protein>
    <submittedName>
        <fullName evidence="3">XRE family transcriptional regulator</fullName>
    </submittedName>
</protein>
<keyword evidence="1" id="KW-0238">DNA-binding</keyword>
<evidence type="ECO:0000313" key="3">
    <source>
        <dbReference type="EMBL" id="MFL9887015.1"/>
    </source>
</evidence>
<proteinExistence type="predicted"/>
<gene>
    <name evidence="3" type="ORF">PQR66_28515</name>
</gene>
<accession>A0ABW8ZWG0</accession>